<keyword evidence="4 8" id="KW-0808">Transferase</keyword>
<gene>
    <name evidence="10" type="ORF">FUA23_19730</name>
</gene>
<comment type="similarity">
    <text evidence="8">Belongs to the glycosyltransferase group 1 family.</text>
</comment>
<dbReference type="GO" id="GO:0005886">
    <property type="term" value="C:plasma membrane"/>
    <property type="evidence" value="ECO:0007669"/>
    <property type="project" value="UniProtKB-SubCell"/>
</dbReference>
<dbReference type="InterPro" id="IPR039901">
    <property type="entry name" value="Kdotransferase"/>
</dbReference>
<comment type="caution">
    <text evidence="10">The sequence shown here is derived from an EMBL/GenBank/DDBJ whole genome shotgun (WGS) entry which is preliminary data.</text>
</comment>
<dbReference type="AlphaFoldDB" id="A0A5C7FIZ1"/>
<dbReference type="Gene3D" id="3.40.50.2000">
    <property type="entry name" value="Glycogen Phosphorylase B"/>
    <property type="match status" value="1"/>
</dbReference>
<comment type="subcellular location">
    <subcellularLocation>
        <location evidence="8">Cell membrane</location>
    </subcellularLocation>
</comment>
<evidence type="ECO:0000256" key="3">
    <source>
        <dbReference type="ARBA" id="ARBA00019077"/>
    </source>
</evidence>
<comment type="function">
    <text evidence="8">Involved in lipopolysaccharide (LPS) biosynthesis. Catalyzes the transfer of 3-deoxy-D-manno-octulosonate (Kdo) residue(s) from CMP-Kdo to lipid IV(A), the tetraacyldisaccharide-1,4'-bisphosphate precursor of lipid A.</text>
</comment>
<dbReference type="InterPro" id="IPR007507">
    <property type="entry name" value="Glycos_transf_N"/>
</dbReference>
<dbReference type="Gene3D" id="3.40.50.11720">
    <property type="entry name" value="3-Deoxy-D-manno-octulosonic-acid transferase, N-terminal domain"/>
    <property type="match status" value="1"/>
</dbReference>
<keyword evidence="8" id="KW-0472">Membrane</keyword>
<comment type="catalytic activity">
    <reaction evidence="6 8">
        <text>lipid IVA (E. coli) + CMP-3-deoxy-beta-D-manno-octulosonate = alpha-Kdo-(2-&gt;6)-lipid IVA (E. coli) + CMP + H(+)</text>
        <dbReference type="Rhea" id="RHEA:28066"/>
        <dbReference type="ChEBI" id="CHEBI:15378"/>
        <dbReference type="ChEBI" id="CHEBI:58603"/>
        <dbReference type="ChEBI" id="CHEBI:60364"/>
        <dbReference type="ChEBI" id="CHEBI:60377"/>
        <dbReference type="ChEBI" id="CHEBI:85987"/>
        <dbReference type="EC" id="2.4.99.12"/>
    </reaction>
</comment>
<sequence>MTFFYRIAVTFYHLAVRLAALFGVKQARLWVEGRKNTASSSLPLHLRSGARNGTPLIWMHCASLGEFEQGRPVLEELRSARPDWRVLLTFYSPSGFERCKDEPLADHVAYLPADGPRRATQWLEEVEPEVAIFVKYEFWYFHLRALHQAAIPTFLIAASFRPSQWFFRSLGGWWRRMLGFFTAIIVQTEGDRSLLTGPGQIDPSAVIVAGDPRMDRTLQLARTPFSDKILESFTHGDNVTIIAGSVWPQDVACWEQVWDQLPSDYRLILAPHQLHENEIQHWESRFQAVRYTRATAENVNKSRVLILDTIGILSRAYRYGKIAYVGGGFKTGLHNTLEPMAYGLPVIFGPKYQKFPEAAEAIKRGGAFSIGNSNELTEAIKKSFNGAASTAQEELCNDNSGAGLRTAQAVLNHLP</sequence>
<dbReference type="UniPathway" id="UPA00958"/>
<dbReference type="EC" id="2.4.99.12" evidence="2 8"/>
<dbReference type="Proteomes" id="UP000321907">
    <property type="component" value="Unassembled WGS sequence"/>
</dbReference>
<protein>
    <recommendedName>
        <fullName evidence="3 8">3-deoxy-D-manno-octulosonic acid transferase</fullName>
        <shortName evidence="8">Kdo transferase</shortName>
        <ecNumber evidence="2 8">2.4.99.12</ecNumber>
    </recommendedName>
    <alternativeName>
        <fullName evidence="5 8">Lipid IV(A) 3-deoxy-D-manno-octulosonic acid transferase</fullName>
    </alternativeName>
</protein>
<feature type="active site" description="Proton acceptor" evidence="7">
    <location>
        <position position="66"/>
    </location>
</feature>
<proteinExistence type="inferred from homology"/>
<evidence type="ECO:0000259" key="9">
    <source>
        <dbReference type="Pfam" id="PF04413"/>
    </source>
</evidence>
<evidence type="ECO:0000256" key="1">
    <source>
        <dbReference type="ARBA" id="ARBA00004713"/>
    </source>
</evidence>
<dbReference type="InterPro" id="IPR038107">
    <property type="entry name" value="Glycos_transf_N_sf"/>
</dbReference>
<evidence type="ECO:0000256" key="2">
    <source>
        <dbReference type="ARBA" id="ARBA00012621"/>
    </source>
</evidence>
<evidence type="ECO:0000313" key="11">
    <source>
        <dbReference type="Proteomes" id="UP000321907"/>
    </source>
</evidence>
<reference evidence="10 11" key="1">
    <citation type="submission" date="2019-08" db="EMBL/GenBank/DDBJ databases">
        <title>Lewinella sp. strain SSH13 Genome sequencing and assembly.</title>
        <authorList>
            <person name="Kim I."/>
        </authorList>
    </citation>
    <scope>NUCLEOTIDE SEQUENCE [LARGE SCALE GENOMIC DNA]</scope>
    <source>
        <strain evidence="10 11">SSH13</strain>
    </source>
</reference>
<keyword evidence="8" id="KW-0448">Lipopolysaccharide biosynthesis</keyword>
<accession>A0A5C7FIZ1</accession>
<dbReference type="PANTHER" id="PTHR42755">
    <property type="entry name" value="3-DEOXY-MANNO-OCTULOSONATE CYTIDYLYLTRANSFERASE"/>
    <property type="match status" value="1"/>
</dbReference>
<name>A0A5C7FIZ1_9BACT</name>
<dbReference type="Pfam" id="PF04413">
    <property type="entry name" value="Glycos_transf_N"/>
    <property type="match status" value="1"/>
</dbReference>
<dbReference type="OrthoDB" id="9789797at2"/>
<keyword evidence="8" id="KW-1003">Cell membrane</keyword>
<dbReference type="GO" id="GO:0043842">
    <property type="term" value="F:Kdo transferase activity"/>
    <property type="evidence" value="ECO:0007669"/>
    <property type="project" value="UniProtKB-EC"/>
</dbReference>
<dbReference type="EMBL" id="VOXD01000041">
    <property type="protein sequence ID" value="TXF86274.1"/>
    <property type="molecule type" value="Genomic_DNA"/>
</dbReference>
<keyword evidence="11" id="KW-1185">Reference proteome</keyword>
<evidence type="ECO:0000256" key="5">
    <source>
        <dbReference type="ARBA" id="ARBA00031445"/>
    </source>
</evidence>
<dbReference type="RefSeq" id="WP_147932498.1">
    <property type="nucleotide sequence ID" value="NZ_VOXD01000041.1"/>
</dbReference>
<dbReference type="PANTHER" id="PTHR42755:SF1">
    <property type="entry name" value="3-DEOXY-D-MANNO-OCTULOSONIC ACID TRANSFERASE, MITOCHONDRIAL-RELATED"/>
    <property type="match status" value="1"/>
</dbReference>
<feature type="domain" description="3-deoxy-D-manno-octulosonic-acid transferase N-terminal" evidence="9">
    <location>
        <begin position="51"/>
        <end position="215"/>
    </location>
</feature>
<evidence type="ECO:0000256" key="6">
    <source>
        <dbReference type="ARBA" id="ARBA00049183"/>
    </source>
</evidence>
<evidence type="ECO:0000256" key="7">
    <source>
        <dbReference type="PIRSR" id="PIRSR639901-1"/>
    </source>
</evidence>
<evidence type="ECO:0000313" key="10">
    <source>
        <dbReference type="EMBL" id="TXF86274.1"/>
    </source>
</evidence>
<dbReference type="GO" id="GO:0009245">
    <property type="term" value="P:lipid A biosynthetic process"/>
    <property type="evidence" value="ECO:0007669"/>
    <property type="project" value="TreeGrafter"/>
</dbReference>
<evidence type="ECO:0000256" key="4">
    <source>
        <dbReference type="ARBA" id="ARBA00022679"/>
    </source>
</evidence>
<comment type="pathway">
    <text evidence="1 8">Bacterial outer membrane biogenesis; LPS core biosynthesis.</text>
</comment>
<evidence type="ECO:0000256" key="8">
    <source>
        <dbReference type="RuleBase" id="RU365103"/>
    </source>
</evidence>
<dbReference type="SUPFAM" id="SSF53756">
    <property type="entry name" value="UDP-Glycosyltransferase/glycogen phosphorylase"/>
    <property type="match status" value="1"/>
</dbReference>
<organism evidence="10 11">
    <name type="scientific">Neolewinella aurantiaca</name>
    <dbReference type="NCBI Taxonomy" id="2602767"/>
    <lineage>
        <taxon>Bacteria</taxon>
        <taxon>Pseudomonadati</taxon>
        <taxon>Bacteroidota</taxon>
        <taxon>Saprospiria</taxon>
        <taxon>Saprospirales</taxon>
        <taxon>Lewinellaceae</taxon>
        <taxon>Neolewinella</taxon>
    </lineage>
</organism>
<dbReference type="GO" id="GO:0009244">
    <property type="term" value="P:lipopolysaccharide core region biosynthetic process"/>
    <property type="evidence" value="ECO:0007669"/>
    <property type="project" value="UniProtKB-UniRule"/>
</dbReference>